<dbReference type="Proteomes" id="UP000198806">
    <property type="component" value="Unassembled WGS sequence"/>
</dbReference>
<keyword evidence="2" id="KW-1185">Reference proteome</keyword>
<dbReference type="InterPro" id="IPR009229">
    <property type="entry name" value="AgrD"/>
</dbReference>
<proteinExistence type="predicted"/>
<protein>
    <submittedName>
        <fullName evidence="1">Cyclic lactone autoinducer peptide</fullName>
    </submittedName>
</protein>
<dbReference type="RefSeq" id="WP_091687014.1">
    <property type="nucleotide sequence ID" value="NZ_BAABFM010000023.1"/>
</dbReference>
<dbReference type="STRING" id="1527.SAMN04489757_11853"/>
<dbReference type="EMBL" id="FOWD01000018">
    <property type="protein sequence ID" value="SFO33014.1"/>
    <property type="molecule type" value="Genomic_DNA"/>
</dbReference>
<dbReference type="NCBIfam" id="TIGR04223">
    <property type="entry name" value="quorum_AgrD"/>
    <property type="match status" value="1"/>
</dbReference>
<sequence>MKKDLLRVIAKLGYNSAIKAAGAASRYGTYQPEEPEVLQKLRKDK</sequence>
<name>A0A1I5GAI1_9FIRM</name>
<evidence type="ECO:0000313" key="2">
    <source>
        <dbReference type="Proteomes" id="UP000198806"/>
    </source>
</evidence>
<gene>
    <name evidence="1" type="ORF">SAMN04489757_11853</name>
</gene>
<reference evidence="1 2" key="1">
    <citation type="submission" date="2016-10" db="EMBL/GenBank/DDBJ databases">
        <authorList>
            <person name="de Groot N.N."/>
        </authorList>
    </citation>
    <scope>NUCLEOTIDE SEQUENCE [LARGE SCALE GENOMIC DNA]</scope>
    <source>
        <strain evidence="1 2">DSM 1283</strain>
    </source>
</reference>
<evidence type="ECO:0000313" key="1">
    <source>
        <dbReference type="EMBL" id="SFO33014.1"/>
    </source>
</evidence>
<dbReference type="AlphaFoldDB" id="A0A1I5GAI1"/>
<organism evidence="1 2">
    <name type="scientific">Anaerocolumna aminovalerica</name>
    <dbReference type="NCBI Taxonomy" id="1527"/>
    <lineage>
        <taxon>Bacteria</taxon>
        <taxon>Bacillati</taxon>
        <taxon>Bacillota</taxon>
        <taxon>Clostridia</taxon>
        <taxon>Lachnospirales</taxon>
        <taxon>Lachnospiraceae</taxon>
        <taxon>Anaerocolumna</taxon>
    </lineage>
</organism>
<accession>A0A1I5GAI1</accession>